<dbReference type="InterPro" id="IPR013655">
    <property type="entry name" value="PAS_fold_3"/>
</dbReference>
<dbReference type="PROSITE" id="PS50113">
    <property type="entry name" value="PAC"/>
    <property type="match status" value="1"/>
</dbReference>
<dbReference type="InterPro" id="IPR000160">
    <property type="entry name" value="GGDEF_dom"/>
</dbReference>
<feature type="transmembrane region" description="Helical" evidence="1">
    <location>
        <begin position="198"/>
        <end position="218"/>
    </location>
</feature>
<dbReference type="Gene3D" id="3.30.70.270">
    <property type="match status" value="1"/>
</dbReference>
<keyword evidence="1" id="KW-0812">Transmembrane</keyword>
<keyword evidence="1" id="KW-0472">Membrane</keyword>
<dbReference type="CDD" id="cd01949">
    <property type="entry name" value="GGDEF"/>
    <property type="match status" value="1"/>
</dbReference>
<evidence type="ECO:0000256" key="1">
    <source>
        <dbReference type="SAM" id="Phobius"/>
    </source>
</evidence>
<evidence type="ECO:0000313" key="6">
    <source>
        <dbReference type="Proteomes" id="UP000598996"/>
    </source>
</evidence>
<evidence type="ECO:0000313" key="5">
    <source>
        <dbReference type="EMBL" id="MBL7255625.1"/>
    </source>
</evidence>
<dbReference type="InterPro" id="IPR029787">
    <property type="entry name" value="Nucleotide_cyclase"/>
</dbReference>
<dbReference type="Pfam" id="PF00990">
    <property type="entry name" value="GGDEF"/>
    <property type="match status" value="1"/>
</dbReference>
<dbReference type="RefSeq" id="WP_202992135.1">
    <property type="nucleotide sequence ID" value="NZ_JAENHO010000004.1"/>
</dbReference>
<gene>
    <name evidence="5" type="ORF">JKJ07_15075</name>
</gene>
<dbReference type="NCBIfam" id="TIGR00254">
    <property type="entry name" value="GGDEF"/>
    <property type="match status" value="1"/>
</dbReference>
<reference evidence="5 6" key="1">
    <citation type="submission" date="2021-01" db="EMBL/GenBank/DDBJ databases">
        <title>Actinoplanes sp. nov. LDG1-01 isolated from lichen.</title>
        <authorList>
            <person name="Saeng-In P."/>
            <person name="Phongsopitanun W."/>
            <person name="Kanchanasin P."/>
            <person name="Yuki M."/>
            <person name="Kudo T."/>
            <person name="Ohkuma M."/>
            <person name="Tanasupawat S."/>
        </authorList>
    </citation>
    <scope>NUCLEOTIDE SEQUENCE [LARGE SCALE GENOMIC DNA]</scope>
    <source>
        <strain evidence="5 6">LDG1-01</strain>
    </source>
</reference>
<dbReference type="SMART" id="SM00267">
    <property type="entry name" value="GGDEF"/>
    <property type="match status" value="1"/>
</dbReference>
<evidence type="ECO:0000259" key="3">
    <source>
        <dbReference type="PROSITE" id="PS50113"/>
    </source>
</evidence>
<dbReference type="InterPro" id="IPR043128">
    <property type="entry name" value="Rev_trsase/Diguanyl_cyclase"/>
</dbReference>
<feature type="domain" description="PAS" evidence="2">
    <location>
        <begin position="326"/>
        <end position="396"/>
    </location>
</feature>
<dbReference type="InterPro" id="IPR000014">
    <property type="entry name" value="PAS"/>
</dbReference>
<feature type="transmembrane region" description="Helical" evidence="1">
    <location>
        <begin position="224"/>
        <end position="244"/>
    </location>
</feature>
<dbReference type="CDD" id="cd00130">
    <property type="entry name" value="PAS"/>
    <property type="match status" value="1"/>
</dbReference>
<dbReference type="InterPro" id="IPR035965">
    <property type="entry name" value="PAS-like_dom_sf"/>
</dbReference>
<feature type="transmembrane region" description="Helical" evidence="1">
    <location>
        <begin position="132"/>
        <end position="152"/>
    </location>
</feature>
<dbReference type="NCBIfam" id="TIGR00229">
    <property type="entry name" value="sensory_box"/>
    <property type="match status" value="1"/>
</dbReference>
<feature type="transmembrane region" description="Helical" evidence="1">
    <location>
        <begin position="164"/>
        <end position="186"/>
    </location>
</feature>
<dbReference type="EMBL" id="JAENHO010000004">
    <property type="protein sequence ID" value="MBL7255625.1"/>
    <property type="molecule type" value="Genomic_DNA"/>
</dbReference>
<sequence length="608" mass="64455">MRDPARRSDPVMAGLAAVSVAIVLWFLAGPGGATTSWGVQTCLDVLIAVFAWRLVRATAGQRHARRFWRAVLFTGVTCALGDGYQTVLAVVQGANHQPSPIQTGLVVLGMVTVIITMLFHPLGGTGRLRLRLWLDATTVLTAVIVFLWYFVLAEVVTDGDTTELVGAVATSAVMLLITVGLLKLLLSGTAPFDRGPGIVASLGVAGTAIAASTVTLLTGTDDPGVIYAAQLVPCLLMPVGMRYQELRMRRSGAEAVGTGRRRASRLPYVAVGAVQLLLLAALAGRGGDLRVWGVTIGAVAITALVLSRQSAAFTDNERLTDEIDRSREWFRSLLQHSSDVTLVVGRDGSVRFTTPAVHKVLGIEAVELDGTVLADRVHPDDMPTLRELLARLAARPGTEADAQVRLRHTDGSYRWLQVVGVDLSGNPSVNAIVFNARDVTEARALHDELRHQATHDALTGLADRSLLEQRLAELSDGQVSVLLIDLDGFKPINDRHGHHAGDQVLTAVAERLTTWTPEHGLAVRLGGDEFAVLLPGSGATAAADRAEHIAQAVAEPIRLPDGLEVTVGASVGVATGAPGDATQLLKDADAAMYRKKALRSGSPLAPVR</sequence>
<keyword evidence="1" id="KW-1133">Transmembrane helix</keyword>
<feature type="transmembrane region" description="Helical" evidence="1">
    <location>
        <begin position="265"/>
        <end position="283"/>
    </location>
</feature>
<feature type="domain" description="GGDEF" evidence="4">
    <location>
        <begin position="477"/>
        <end position="608"/>
    </location>
</feature>
<dbReference type="Gene3D" id="3.30.450.20">
    <property type="entry name" value="PAS domain"/>
    <property type="match status" value="1"/>
</dbReference>
<dbReference type="Proteomes" id="UP000598996">
    <property type="component" value="Unassembled WGS sequence"/>
</dbReference>
<evidence type="ECO:0000259" key="2">
    <source>
        <dbReference type="PROSITE" id="PS50112"/>
    </source>
</evidence>
<feature type="transmembrane region" description="Helical" evidence="1">
    <location>
        <begin position="99"/>
        <end position="120"/>
    </location>
</feature>
<evidence type="ECO:0000259" key="4">
    <source>
        <dbReference type="PROSITE" id="PS50887"/>
    </source>
</evidence>
<dbReference type="InterPro" id="IPR000700">
    <property type="entry name" value="PAS-assoc_C"/>
</dbReference>
<dbReference type="PROSITE" id="PS50112">
    <property type="entry name" value="PAS"/>
    <property type="match status" value="1"/>
</dbReference>
<feature type="transmembrane region" description="Helical" evidence="1">
    <location>
        <begin position="12"/>
        <end position="31"/>
    </location>
</feature>
<comment type="caution">
    <text evidence="5">The sequence shown here is derived from an EMBL/GenBank/DDBJ whole genome shotgun (WGS) entry which is preliminary data.</text>
</comment>
<organism evidence="5 6">
    <name type="scientific">Paractinoplanes lichenicola</name>
    <dbReference type="NCBI Taxonomy" id="2802976"/>
    <lineage>
        <taxon>Bacteria</taxon>
        <taxon>Bacillati</taxon>
        <taxon>Actinomycetota</taxon>
        <taxon>Actinomycetes</taxon>
        <taxon>Micromonosporales</taxon>
        <taxon>Micromonosporaceae</taxon>
        <taxon>Paractinoplanes</taxon>
    </lineage>
</organism>
<dbReference type="PROSITE" id="PS50887">
    <property type="entry name" value="GGDEF"/>
    <property type="match status" value="1"/>
</dbReference>
<proteinExistence type="predicted"/>
<dbReference type="Pfam" id="PF08447">
    <property type="entry name" value="PAS_3"/>
    <property type="match status" value="1"/>
</dbReference>
<name>A0ABS1VLN1_9ACTN</name>
<dbReference type="PANTHER" id="PTHR44757:SF2">
    <property type="entry name" value="BIOFILM ARCHITECTURE MAINTENANCE PROTEIN MBAA"/>
    <property type="match status" value="1"/>
</dbReference>
<feature type="transmembrane region" description="Helical" evidence="1">
    <location>
        <begin position="67"/>
        <end position="87"/>
    </location>
</feature>
<feature type="transmembrane region" description="Helical" evidence="1">
    <location>
        <begin position="37"/>
        <end position="55"/>
    </location>
</feature>
<accession>A0ABS1VLN1</accession>
<dbReference type="InterPro" id="IPR052155">
    <property type="entry name" value="Biofilm_reg_signaling"/>
</dbReference>
<dbReference type="SMART" id="SM00091">
    <property type="entry name" value="PAS"/>
    <property type="match status" value="1"/>
</dbReference>
<keyword evidence="6" id="KW-1185">Reference proteome</keyword>
<dbReference type="SUPFAM" id="SSF55073">
    <property type="entry name" value="Nucleotide cyclase"/>
    <property type="match status" value="1"/>
</dbReference>
<dbReference type="SUPFAM" id="SSF55785">
    <property type="entry name" value="PYP-like sensor domain (PAS domain)"/>
    <property type="match status" value="1"/>
</dbReference>
<dbReference type="PANTHER" id="PTHR44757">
    <property type="entry name" value="DIGUANYLATE CYCLASE DGCP"/>
    <property type="match status" value="1"/>
</dbReference>
<feature type="domain" description="PAC" evidence="3">
    <location>
        <begin position="400"/>
        <end position="451"/>
    </location>
</feature>
<protein>
    <submittedName>
        <fullName evidence="5">GGDEF domain-containing protein</fullName>
    </submittedName>
</protein>